<reference evidence="3 4" key="1">
    <citation type="submission" date="2025-05" db="UniProtKB">
        <authorList>
            <consortium name="RefSeq"/>
        </authorList>
    </citation>
    <scope>IDENTIFICATION</scope>
</reference>
<protein>
    <submittedName>
        <fullName evidence="3 4">Plipastatin synthase subunit B</fullName>
    </submittedName>
</protein>
<dbReference type="Gene3D" id="3.30.300.30">
    <property type="match status" value="1"/>
</dbReference>
<name>A0ABM4CNV3_HYDVU</name>
<dbReference type="PANTHER" id="PTHR45527">
    <property type="entry name" value="NONRIBOSOMAL PEPTIDE SYNTHETASE"/>
    <property type="match status" value="1"/>
</dbReference>
<evidence type="ECO:0000313" key="4">
    <source>
        <dbReference type="RefSeq" id="XP_065663504.1"/>
    </source>
</evidence>
<dbReference type="Gene3D" id="3.40.50.12780">
    <property type="entry name" value="N-terminal domain of ligase-like"/>
    <property type="match status" value="1"/>
</dbReference>
<dbReference type="SUPFAM" id="SSF56801">
    <property type="entry name" value="Acetyl-CoA synthetase-like"/>
    <property type="match status" value="1"/>
</dbReference>
<dbReference type="RefSeq" id="XP_065663504.1">
    <property type="nucleotide sequence ID" value="XM_065807432.1"/>
</dbReference>
<gene>
    <name evidence="3 4 5" type="primary">LOC105846260</name>
</gene>
<keyword evidence="2" id="KW-1185">Reference proteome</keyword>
<dbReference type="InterPro" id="IPR045851">
    <property type="entry name" value="AMP-bd_C_sf"/>
</dbReference>
<evidence type="ECO:0000259" key="1">
    <source>
        <dbReference type="Pfam" id="PF00501"/>
    </source>
</evidence>
<dbReference type="Proteomes" id="UP001652625">
    <property type="component" value="Chromosome 10"/>
</dbReference>
<dbReference type="PANTHER" id="PTHR45527:SF1">
    <property type="entry name" value="FATTY ACID SYNTHASE"/>
    <property type="match status" value="1"/>
</dbReference>
<dbReference type="InterPro" id="IPR042099">
    <property type="entry name" value="ANL_N_sf"/>
</dbReference>
<dbReference type="GeneID" id="105846260"/>
<evidence type="ECO:0000313" key="3">
    <source>
        <dbReference type="RefSeq" id="XP_065663503.1"/>
    </source>
</evidence>
<feature type="domain" description="AMP-dependent synthetase/ligase" evidence="1">
    <location>
        <begin position="32"/>
        <end position="372"/>
    </location>
</feature>
<sequence>MHQEQTKNVMNIYQMFQNSLYINQHTNGITELTENSSTTCTYEELRKKTENLSASLSGIGLHKGDRVGLFIENGIERIYKVLALVKCGVVFVPLDPAYKKQMIEQIIRETHLTHVILGESQKTKDLWDQYNININVLTINSFYDTIPNSMNGLLSDDISEEDPICILYTSGNSGVPKGVVLSHRNVLAMVAWYTNTYKLCCTKDVMCLHSHCTWITYWMEMFIAVLNCIPCVAISEETVKNFPLFSRLLKEHSVSLFIGSPTLFFELLRWTEINSSLKLINIGGECIPSTILSTFSKHFPNASLYNEYGLTESTGIAIATVNCLSNYESNLIIGNPIECVRAYIVNDDGIQVENGCEGELWLSGATIATGYLNEECNNHFFIKNSFDDDAMFSKIFKTGDYVKMTKNGIEFIGRKDNMTKIRGKKVNTYEIEKIVKEIFPNIELYVIRKLNIKRGQWMLCGFYKTTENIPPTVLRSATIEVFTFQMISKFIKVEHFPTTATGKISRKELSKYFIEDYEEYYYLNYLLESNHKIDKLKYGACKTLDLCDNEFDPNKNFYQHGGDSITVFYFLEEVKNLGVDITYNDLTTNFIDLCKEHNCNRIYRNTALTDNNHIQSVLFSNLKESEVDFIAQRMMDAFITKESMFMFHASKGFNFRMFFTVIVRECWERYPNLCMAVKIQDKIVGAFVTCPIVAEDLQCMGYLPIEQQELIHFCENNLLEKLHNNGHNIADALTMYVDSEVSSELSMNVFNVLCLNQFELVKKNGFTALHSFNMSPATKGVARTIFKSSVENIVYPHQFKLNEDFPYKDFDPGYCIEIAVDYLNNM</sequence>
<dbReference type="RefSeq" id="XP_065663505.1">
    <property type="nucleotide sequence ID" value="XM_065807433.1"/>
</dbReference>
<proteinExistence type="predicted"/>
<evidence type="ECO:0000313" key="2">
    <source>
        <dbReference type="Proteomes" id="UP001652625"/>
    </source>
</evidence>
<accession>A0ABM4CNV3</accession>
<organism evidence="2 3">
    <name type="scientific">Hydra vulgaris</name>
    <name type="common">Hydra</name>
    <name type="synonym">Hydra attenuata</name>
    <dbReference type="NCBI Taxonomy" id="6087"/>
    <lineage>
        <taxon>Eukaryota</taxon>
        <taxon>Metazoa</taxon>
        <taxon>Cnidaria</taxon>
        <taxon>Hydrozoa</taxon>
        <taxon>Hydroidolina</taxon>
        <taxon>Anthoathecata</taxon>
        <taxon>Aplanulata</taxon>
        <taxon>Hydridae</taxon>
        <taxon>Hydra</taxon>
    </lineage>
</organism>
<dbReference type="InterPro" id="IPR000873">
    <property type="entry name" value="AMP-dep_synth/lig_dom"/>
</dbReference>
<dbReference type="Pfam" id="PF00501">
    <property type="entry name" value="AMP-binding"/>
    <property type="match status" value="1"/>
</dbReference>
<evidence type="ECO:0000313" key="5">
    <source>
        <dbReference type="RefSeq" id="XP_065663505.1"/>
    </source>
</evidence>
<dbReference type="RefSeq" id="XP_065663503.1">
    <property type="nucleotide sequence ID" value="XM_065807431.1"/>
</dbReference>